<dbReference type="NCBIfam" id="TIGR01892">
    <property type="entry name" value="AcOrn-deacetyl"/>
    <property type="match status" value="1"/>
</dbReference>
<evidence type="ECO:0000256" key="8">
    <source>
        <dbReference type="ARBA" id="ARBA00022833"/>
    </source>
</evidence>
<evidence type="ECO:0000313" key="11">
    <source>
        <dbReference type="EMBL" id="MBB3163281.1"/>
    </source>
</evidence>
<dbReference type="InterPro" id="IPR010169">
    <property type="entry name" value="AcOrn-deacetyl"/>
</dbReference>
<evidence type="ECO:0000256" key="9">
    <source>
        <dbReference type="ARBA" id="ARBA00023285"/>
    </source>
</evidence>
<evidence type="ECO:0000256" key="3">
    <source>
        <dbReference type="ARBA" id="ARBA00022490"/>
    </source>
</evidence>
<dbReference type="EMBL" id="JACHXX010000004">
    <property type="protein sequence ID" value="MBB3163281.1"/>
    <property type="molecule type" value="Genomic_DNA"/>
</dbReference>
<dbReference type="Gene3D" id="3.40.630.10">
    <property type="entry name" value="Zn peptidases"/>
    <property type="match status" value="1"/>
</dbReference>
<dbReference type="GO" id="GO:0008777">
    <property type="term" value="F:acetylornithine deacetylase activity"/>
    <property type="evidence" value="ECO:0007669"/>
    <property type="project" value="UniProtKB-EC"/>
</dbReference>
<dbReference type="Pfam" id="PF07687">
    <property type="entry name" value="M20_dimer"/>
    <property type="match status" value="1"/>
</dbReference>
<dbReference type="EC" id="3.5.1.16" evidence="11"/>
<evidence type="ECO:0000256" key="2">
    <source>
        <dbReference type="ARBA" id="ARBA00005691"/>
    </source>
</evidence>
<dbReference type="NCBIfam" id="NF005710">
    <property type="entry name" value="PRK07522.1"/>
    <property type="match status" value="1"/>
</dbReference>
<proteinExistence type="inferred from homology"/>
<keyword evidence="8" id="KW-0862">Zinc</keyword>
<dbReference type="Pfam" id="PF01546">
    <property type="entry name" value="Peptidase_M20"/>
    <property type="match status" value="1"/>
</dbReference>
<dbReference type="SUPFAM" id="SSF53187">
    <property type="entry name" value="Zn-dependent exopeptidases"/>
    <property type="match status" value="1"/>
</dbReference>
<name>A0ABR6GAJ0_9HYPH</name>
<dbReference type="InterPro" id="IPR011650">
    <property type="entry name" value="Peptidase_M20_dimer"/>
</dbReference>
<comment type="similarity">
    <text evidence="2">Belongs to the peptidase M20A family. ArgE subfamily.</text>
</comment>
<evidence type="ECO:0000313" key="12">
    <source>
        <dbReference type="Proteomes" id="UP000542811"/>
    </source>
</evidence>
<dbReference type="PANTHER" id="PTHR43808">
    <property type="entry name" value="ACETYLORNITHINE DEACETYLASE"/>
    <property type="match status" value="1"/>
</dbReference>
<dbReference type="PROSITE" id="PS00759">
    <property type="entry name" value="ARGE_DAPE_CPG2_2"/>
    <property type="match status" value="1"/>
</dbReference>
<evidence type="ECO:0000256" key="1">
    <source>
        <dbReference type="ARBA" id="ARBA00001947"/>
    </source>
</evidence>
<dbReference type="PANTHER" id="PTHR43808:SF31">
    <property type="entry name" value="N-ACETYL-L-CITRULLINE DEACETYLASE"/>
    <property type="match status" value="1"/>
</dbReference>
<evidence type="ECO:0000256" key="4">
    <source>
        <dbReference type="ARBA" id="ARBA00022571"/>
    </source>
</evidence>
<dbReference type="InterPro" id="IPR036264">
    <property type="entry name" value="Bact_exopeptidase_dim_dom"/>
</dbReference>
<comment type="cofactor">
    <cofactor evidence="1">
        <name>Zn(2+)</name>
        <dbReference type="ChEBI" id="CHEBI:29105"/>
    </cofactor>
</comment>
<organism evidence="11 12">
    <name type="scientific">Rhizobium laguerreae</name>
    <dbReference type="NCBI Taxonomy" id="1076926"/>
    <lineage>
        <taxon>Bacteria</taxon>
        <taxon>Pseudomonadati</taxon>
        <taxon>Pseudomonadota</taxon>
        <taxon>Alphaproteobacteria</taxon>
        <taxon>Hyphomicrobiales</taxon>
        <taxon>Rhizobiaceae</taxon>
        <taxon>Rhizobium/Agrobacterium group</taxon>
        <taxon>Rhizobium</taxon>
    </lineage>
</organism>
<keyword evidence="7 11" id="KW-0378">Hydrolase</keyword>
<keyword evidence="5" id="KW-0028">Amino-acid biosynthesis</keyword>
<dbReference type="CDD" id="cd03894">
    <property type="entry name" value="M20_ArgE"/>
    <property type="match status" value="1"/>
</dbReference>
<dbReference type="InterPro" id="IPR050072">
    <property type="entry name" value="Peptidase_M20A"/>
</dbReference>
<gene>
    <name evidence="11" type="ORF">FHS25_003759</name>
</gene>
<reference evidence="11 12" key="1">
    <citation type="submission" date="2020-08" db="EMBL/GenBank/DDBJ databases">
        <title>Genomic Encyclopedia of Type Strains, Phase III (KMG-III): the genomes of soil and plant-associated and newly described type strains.</title>
        <authorList>
            <person name="Whitman W."/>
        </authorList>
    </citation>
    <scope>NUCLEOTIDE SEQUENCE [LARGE SCALE GENOMIC DNA]</scope>
    <source>
        <strain evidence="11 12">CECT 8280</strain>
    </source>
</reference>
<sequence>MVGWPERFEVLQTGVSGCGNCMGRNAGTDPRMVNALAAQSLGSVVANTLWCHRHEGEPGMNAKDILEQLIGFPSVVGTPNGDIVAWVKGYLESHGATVTVLPGPEGDRANLFATIGPKDKPGYILSGHMDVVSASERTWTSEPFRLRAEGDQLFGRGASDMKGFLAAALAGLPAMAKMPLSRPIHFAFSYDEEAGCRGVRHMLERIGNLCAPPLGAIIGEPSSMVAIRGHKGKAAARIEIHGATGHSSRPDKGLNAIHAMTAVMNATLKTIDALRSSASDQNFEPPYSTLQIGTISGGRSVNIIPDLCVLELEARAVPGVSPTVLLEPIKATAEAFENDGFRTTWEISSTYPALSLDVDAPLARLMEGLTGASTLAAVSYGTEAGLYQAAGIDAIICGPGDIARAHRADEFIRLDELIACEEMILRLAATLRG</sequence>
<feature type="domain" description="Peptidase M20 dimerisation" evidence="10">
    <location>
        <begin position="229"/>
        <end position="335"/>
    </location>
</feature>
<dbReference type="InterPro" id="IPR001261">
    <property type="entry name" value="ArgE/DapE_CS"/>
</dbReference>
<evidence type="ECO:0000256" key="5">
    <source>
        <dbReference type="ARBA" id="ARBA00022605"/>
    </source>
</evidence>
<keyword evidence="12" id="KW-1185">Reference proteome</keyword>
<evidence type="ECO:0000259" key="10">
    <source>
        <dbReference type="Pfam" id="PF07687"/>
    </source>
</evidence>
<keyword evidence="3" id="KW-0963">Cytoplasm</keyword>
<dbReference type="Gene3D" id="3.30.70.360">
    <property type="match status" value="1"/>
</dbReference>
<comment type="caution">
    <text evidence="11">The sequence shown here is derived from an EMBL/GenBank/DDBJ whole genome shotgun (WGS) entry which is preliminary data.</text>
</comment>
<keyword evidence="6" id="KW-0479">Metal-binding</keyword>
<dbReference type="SUPFAM" id="SSF55031">
    <property type="entry name" value="Bacterial exopeptidase dimerisation domain"/>
    <property type="match status" value="1"/>
</dbReference>
<evidence type="ECO:0000256" key="6">
    <source>
        <dbReference type="ARBA" id="ARBA00022723"/>
    </source>
</evidence>
<accession>A0ABR6GAJ0</accession>
<dbReference type="InterPro" id="IPR002933">
    <property type="entry name" value="Peptidase_M20"/>
</dbReference>
<protein>
    <submittedName>
        <fullName evidence="11">Acetylornithine deacetylase</fullName>
        <ecNumber evidence="11">3.5.1.16</ecNumber>
    </submittedName>
</protein>
<evidence type="ECO:0000256" key="7">
    <source>
        <dbReference type="ARBA" id="ARBA00022801"/>
    </source>
</evidence>
<dbReference type="Proteomes" id="UP000542811">
    <property type="component" value="Unassembled WGS sequence"/>
</dbReference>
<keyword evidence="9" id="KW-0170">Cobalt</keyword>
<keyword evidence="4" id="KW-0055">Arginine biosynthesis</keyword>